<evidence type="ECO:0000313" key="7">
    <source>
        <dbReference type="EMBL" id="SCB52257.1"/>
    </source>
</evidence>
<comment type="similarity">
    <text evidence="1">Belongs to the ribonucleoside diphosphate reductase class-2 family.</text>
</comment>
<dbReference type="AlphaFoldDB" id="A0A1C3XIZ8"/>
<evidence type="ECO:0000256" key="4">
    <source>
        <dbReference type="ARBA" id="ARBA00022741"/>
    </source>
</evidence>
<organism evidence="7 8">
    <name type="scientific">Bradyrhizobium yuanmingense</name>
    <dbReference type="NCBI Taxonomy" id="108015"/>
    <lineage>
        <taxon>Bacteria</taxon>
        <taxon>Pseudomonadati</taxon>
        <taxon>Pseudomonadota</taxon>
        <taxon>Alphaproteobacteria</taxon>
        <taxon>Hyphomicrobiales</taxon>
        <taxon>Nitrobacteraceae</taxon>
        <taxon>Bradyrhizobium</taxon>
    </lineage>
</organism>
<dbReference type="RefSeq" id="WP_199751062.1">
    <property type="nucleotide sequence ID" value="NZ_FMAE01000030.1"/>
</dbReference>
<dbReference type="Pfam" id="PF12637">
    <property type="entry name" value="TSCPD"/>
    <property type="match status" value="1"/>
</dbReference>
<dbReference type="GO" id="GO:0000166">
    <property type="term" value="F:nucleotide binding"/>
    <property type="evidence" value="ECO:0007669"/>
    <property type="project" value="UniProtKB-KW"/>
</dbReference>
<name>A0A1C3XIZ8_9BRAD</name>
<evidence type="ECO:0000259" key="6">
    <source>
        <dbReference type="Pfam" id="PF12637"/>
    </source>
</evidence>
<dbReference type="InterPro" id="IPR024434">
    <property type="entry name" value="TSCPD_dom"/>
</dbReference>
<dbReference type="GO" id="GO:0004748">
    <property type="term" value="F:ribonucleoside-diphosphate reductase activity, thioredoxin disulfide as acceptor"/>
    <property type="evidence" value="ECO:0007669"/>
    <property type="project" value="UniProtKB-EC"/>
</dbReference>
<evidence type="ECO:0000256" key="2">
    <source>
        <dbReference type="ARBA" id="ARBA00012274"/>
    </source>
</evidence>
<evidence type="ECO:0000256" key="3">
    <source>
        <dbReference type="ARBA" id="ARBA00022634"/>
    </source>
</evidence>
<dbReference type="EC" id="1.17.4.1" evidence="2"/>
<dbReference type="Proteomes" id="UP000183174">
    <property type="component" value="Unassembled WGS sequence"/>
</dbReference>
<evidence type="ECO:0000256" key="5">
    <source>
        <dbReference type="ARBA" id="ARBA00047754"/>
    </source>
</evidence>
<sequence>MMGERRTLPQRRRAETFEIEWGGFGRRFAVTLWFYDDGALGEVFITGGKSGEAVEAIARDAAVVLSLALQYGAEIDNMATAITATARRRRRRFLAPWSMSLEVRKLVWMKASPSRASEGRTVRRPGTAGSTVPHRLKRRVRVMTTPYENATSGVAARHEIIKVLRRVGCDSIGFMDDFEKHELLLAFRHRGR</sequence>
<gene>
    <name evidence="7" type="ORF">GA0061099_103010</name>
</gene>
<feature type="domain" description="TSCPD" evidence="6">
    <location>
        <begin position="9"/>
        <end position="83"/>
    </location>
</feature>
<reference evidence="7 8" key="1">
    <citation type="submission" date="2016-08" db="EMBL/GenBank/DDBJ databases">
        <authorList>
            <person name="Seilhamer J.J."/>
        </authorList>
    </citation>
    <scope>NUCLEOTIDE SEQUENCE [LARGE SCALE GENOMIC DNA]</scope>
    <source>
        <strain evidence="7 8">CCBAU 10071</strain>
    </source>
</reference>
<evidence type="ECO:0000313" key="8">
    <source>
        <dbReference type="Proteomes" id="UP000183174"/>
    </source>
</evidence>
<accession>A0A1C3XIZ8</accession>
<proteinExistence type="inferred from homology"/>
<evidence type="ECO:0000256" key="1">
    <source>
        <dbReference type="ARBA" id="ARBA00007405"/>
    </source>
</evidence>
<dbReference type="GO" id="GO:0071897">
    <property type="term" value="P:DNA biosynthetic process"/>
    <property type="evidence" value="ECO:0007669"/>
    <property type="project" value="UniProtKB-KW"/>
</dbReference>
<keyword evidence="3" id="KW-0237">DNA synthesis</keyword>
<keyword evidence="4" id="KW-0547">Nucleotide-binding</keyword>
<dbReference type="EMBL" id="FMAE01000030">
    <property type="protein sequence ID" value="SCB52257.1"/>
    <property type="molecule type" value="Genomic_DNA"/>
</dbReference>
<protein>
    <recommendedName>
        <fullName evidence="2">ribonucleoside-diphosphate reductase</fullName>
        <ecNumber evidence="2">1.17.4.1</ecNumber>
    </recommendedName>
</protein>
<comment type="catalytic activity">
    <reaction evidence="5">
        <text>a 2'-deoxyribonucleoside 5'-diphosphate + [thioredoxin]-disulfide + H2O = a ribonucleoside 5'-diphosphate + [thioredoxin]-dithiol</text>
        <dbReference type="Rhea" id="RHEA:23252"/>
        <dbReference type="Rhea" id="RHEA-COMP:10698"/>
        <dbReference type="Rhea" id="RHEA-COMP:10700"/>
        <dbReference type="ChEBI" id="CHEBI:15377"/>
        <dbReference type="ChEBI" id="CHEBI:29950"/>
        <dbReference type="ChEBI" id="CHEBI:50058"/>
        <dbReference type="ChEBI" id="CHEBI:57930"/>
        <dbReference type="ChEBI" id="CHEBI:73316"/>
        <dbReference type="EC" id="1.17.4.1"/>
    </reaction>
</comment>